<dbReference type="OrthoDB" id="7889137at2"/>
<keyword evidence="3" id="KW-1185">Reference proteome</keyword>
<dbReference type="RefSeq" id="WP_131615524.1">
    <property type="nucleotide sequence ID" value="NZ_CP036532.1"/>
</dbReference>
<gene>
    <name evidence="2" type="ORF">E0E05_03860</name>
</gene>
<name>A0A4P6V0G7_9HYPH</name>
<dbReference type="GeneID" id="90766421"/>
<feature type="region of interest" description="Disordered" evidence="1">
    <location>
        <begin position="1"/>
        <end position="73"/>
    </location>
</feature>
<evidence type="ECO:0000313" key="2">
    <source>
        <dbReference type="EMBL" id="QBK29810.1"/>
    </source>
</evidence>
<evidence type="ECO:0000256" key="1">
    <source>
        <dbReference type="SAM" id="MobiDB-lite"/>
    </source>
</evidence>
<accession>A0A4P6V0G7</accession>
<protein>
    <submittedName>
        <fullName evidence="2">Uncharacterized protein</fullName>
    </submittedName>
</protein>
<sequence length="73" mass="8294">MSKTDNKPGKLHRSDLASDEMGDNKLQGDDQEKVRNQRKAVPEVKQEPDDVIESFEKLDKEERAKRDLGKGNA</sequence>
<dbReference type="KEGG" id="rpod:E0E05_03860"/>
<evidence type="ECO:0000313" key="3">
    <source>
        <dbReference type="Proteomes" id="UP000293719"/>
    </source>
</evidence>
<organism evidence="2 3">
    <name type="scientific">Roseitalea porphyridii</name>
    <dbReference type="NCBI Taxonomy" id="1852022"/>
    <lineage>
        <taxon>Bacteria</taxon>
        <taxon>Pseudomonadati</taxon>
        <taxon>Pseudomonadota</taxon>
        <taxon>Alphaproteobacteria</taxon>
        <taxon>Hyphomicrobiales</taxon>
        <taxon>Ahrensiaceae</taxon>
        <taxon>Roseitalea</taxon>
    </lineage>
</organism>
<dbReference type="Proteomes" id="UP000293719">
    <property type="component" value="Chromosome"/>
</dbReference>
<reference evidence="2 3" key="1">
    <citation type="journal article" date="2017" name="Int. J. Syst. Evol. Microbiol.">
        <title>Roseitalea porphyridii gen. nov., sp. nov., isolated from a red alga, and reclassification of Hoeflea suaedae Chung et al. 2013 as Pseudohoeflea suaedae gen. nov., comb. nov.</title>
        <authorList>
            <person name="Hyeon J.W."/>
            <person name="Jeong S.E."/>
            <person name="Baek K."/>
            <person name="Jeon C.O."/>
        </authorList>
    </citation>
    <scope>NUCLEOTIDE SEQUENCE [LARGE SCALE GENOMIC DNA]</scope>
    <source>
        <strain evidence="2 3">MA7-20</strain>
    </source>
</reference>
<dbReference type="AlphaFoldDB" id="A0A4P6V0G7"/>
<dbReference type="EMBL" id="CP036532">
    <property type="protein sequence ID" value="QBK29810.1"/>
    <property type="molecule type" value="Genomic_DNA"/>
</dbReference>
<proteinExistence type="predicted"/>